<evidence type="ECO:0000256" key="5">
    <source>
        <dbReference type="ARBA" id="ARBA00023242"/>
    </source>
</evidence>
<feature type="region of interest" description="Disordered" evidence="7">
    <location>
        <begin position="528"/>
        <end position="559"/>
    </location>
</feature>
<dbReference type="InterPro" id="IPR001680">
    <property type="entry name" value="WD40_rpt"/>
</dbReference>
<keyword evidence="4" id="KW-0677">Repeat</keyword>
<dbReference type="GO" id="GO:0030686">
    <property type="term" value="C:90S preribosome"/>
    <property type="evidence" value="ECO:0007669"/>
    <property type="project" value="TreeGrafter"/>
</dbReference>
<feature type="compositionally biased region" description="Polar residues" evidence="7">
    <location>
        <begin position="539"/>
        <end position="551"/>
    </location>
</feature>
<dbReference type="SMART" id="SM01033">
    <property type="entry name" value="BING4CT"/>
    <property type="match status" value="1"/>
</dbReference>
<feature type="repeat" description="WD" evidence="6">
    <location>
        <begin position="302"/>
        <end position="343"/>
    </location>
</feature>
<dbReference type="Pfam" id="PF00400">
    <property type="entry name" value="WD40"/>
    <property type="match status" value="1"/>
</dbReference>
<evidence type="ECO:0000256" key="7">
    <source>
        <dbReference type="SAM" id="MobiDB-lite"/>
    </source>
</evidence>
<keyword evidence="5" id="KW-0539">Nucleus</keyword>
<dbReference type="Proteomes" id="UP000794436">
    <property type="component" value="Unassembled WGS sequence"/>
</dbReference>
<dbReference type="InterPro" id="IPR012952">
    <property type="entry name" value="BING4_C_dom"/>
</dbReference>
<evidence type="ECO:0000259" key="8">
    <source>
        <dbReference type="SMART" id="SM01033"/>
    </source>
</evidence>
<proteinExistence type="predicted"/>
<dbReference type="PROSITE" id="PS50294">
    <property type="entry name" value="WD_REPEATS_REGION"/>
    <property type="match status" value="1"/>
</dbReference>
<feature type="compositionally biased region" description="Basic residues" evidence="7">
    <location>
        <begin position="495"/>
        <end position="511"/>
    </location>
</feature>
<keyword evidence="2" id="KW-0698">rRNA processing</keyword>
<dbReference type="AlphaFoldDB" id="A0A8K1C3X1"/>
<evidence type="ECO:0000256" key="4">
    <source>
        <dbReference type="ARBA" id="ARBA00022737"/>
    </source>
</evidence>
<gene>
    <name evidence="9" type="ORF">Poli38472_008531</name>
</gene>
<feature type="compositionally biased region" description="Basic and acidic residues" evidence="7">
    <location>
        <begin position="41"/>
        <end position="50"/>
    </location>
</feature>
<dbReference type="PANTHER" id="PTHR14085:SF3">
    <property type="entry name" value="WD REPEAT-CONTAINING PROTEIN 46"/>
    <property type="match status" value="1"/>
</dbReference>
<organism evidence="9 10">
    <name type="scientific">Pythium oligandrum</name>
    <name type="common">Mycoparasitic fungus</name>
    <dbReference type="NCBI Taxonomy" id="41045"/>
    <lineage>
        <taxon>Eukaryota</taxon>
        <taxon>Sar</taxon>
        <taxon>Stramenopiles</taxon>
        <taxon>Oomycota</taxon>
        <taxon>Peronosporomycetes</taxon>
        <taxon>Pythiales</taxon>
        <taxon>Pythiaceae</taxon>
        <taxon>Pythium</taxon>
    </lineage>
</organism>
<dbReference type="SMART" id="SM00320">
    <property type="entry name" value="WD40"/>
    <property type="match status" value="3"/>
</dbReference>
<accession>A0A8K1C3X1</accession>
<sequence length="559" mass="62847">MSDDEGYSSSGSHASDSEPENVEQIVRQASKRLGQPRVSKKLGEKGKTKVKNVEKYQRHAPLSQKKMKHIRDKKLKGTLERTSAKYQQAAVSAAKSEVLLPSQAGLLEAEGLEKTYKFTQRELAENVDLNTARKIFNLDLPDYGAYTVRYTRNGRNMLLGGQKGHLAMMDTLRTRLTCEFQANDTVRDVVFLHNNSMFAAAQRKHVYIYDSTGAEAHCIRSVPEPRKLEFLPYHFLLSTVSGNGLLSYHDVTTGTQIATHRTKLGLCDAMAQNPWNAVINLGHANGLVTLWTPNMPEAVVKMQCHQGPIRSMAVDNSGKYLVTAGADRKLKVFDLRKYQELNEYYLHAGANAMSVSQRGLVAVGFGPNVHILKNPFTTASPTPYMTHLMPGTQVTSLAFQPFEDVLSIGHNTGLQNIVVPGAGEPNFDTFEANPFENAKQRGETEVRSLMEKLRPEMITLDPRAIGRVDLDPTTEQQSKIQQMARANGKPEVVKKKMRGRNRPSRRLRKKQQNVVDIQKEKYKELLESKKKRAERQQQQDEWNAKAQSAPTALNRFFKK</sequence>
<evidence type="ECO:0000256" key="3">
    <source>
        <dbReference type="ARBA" id="ARBA00022574"/>
    </source>
</evidence>
<dbReference type="EMBL" id="SPLM01000146">
    <property type="protein sequence ID" value="TMW55883.1"/>
    <property type="molecule type" value="Genomic_DNA"/>
</dbReference>
<evidence type="ECO:0000256" key="2">
    <source>
        <dbReference type="ARBA" id="ARBA00022552"/>
    </source>
</evidence>
<reference evidence="9" key="1">
    <citation type="submission" date="2019-03" db="EMBL/GenBank/DDBJ databases">
        <title>Long read genome sequence of the mycoparasitic Pythium oligandrum ATCC 38472 isolated from sugarbeet rhizosphere.</title>
        <authorList>
            <person name="Gaulin E."/>
        </authorList>
    </citation>
    <scope>NUCLEOTIDE SEQUENCE</scope>
    <source>
        <strain evidence="9">ATCC 38472_TT</strain>
    </source>
</reference>
<feature type="region of interest" description="Disordered" evidence="7">
    <location>
        <begin position="484"/>
        <end position="514"/>
    </location>
</feature>
<dbReference type="PANTHER" id="PTHR14085">
    <property type="entry name" value="WD-REPEAT PROTEIN BING4"/>
    <property type="match status" value="1"/>
</dbReference>
<comment type="subcellular location">
    <subcellularLocation>
        <location evidence="1">Nucleus</location>
        <location evidence="1">Nucleolus</location>
    </subcellularLocation>
</comment>
<dbReference type="Gene3D" id="2.130.10.10">
    <property type="entry name" value="YVTN repeat-like/Quinoprotein amine dehydrogenase"/>
    <property type="match status" value="1"/>
</dbReference>
<dbReference type="InterPro" id="IPR040315">
    <property type="entry name" value="WDR46/Utp7"/>
</dbReference>
<evidence type="ECO:0000256" key="1">
    <source>
        <dbReference type="ARBA" id="ARBA00004604"/>
    </source>
</evidence>
<dbReference type="SUPFAM" id="SSF50978">
    <property type="entry name" value="WD40 repeat-like"/>
    <property type="match status" value="1"/>
</dbReference>
<dbReference type="PROSITE" id="PS50082">
    <property type="entry name" value="WD_REPEATS_2"/>
    <property type="match status" value="1"/>
</dbReference>
<evidence type="ECO:0000313" key="10">
    <source>
        <dbReference type="Proteomes" id="UP000794436"/>
    </source>
</evidence>
<dbReference type="OrthoDB" id="10251154at2759"/>
<dbReference type="GO" id="GO:0032040">
    <property type="term" value="C:small-subunit processome"/>
    <property type="evidence" value="ECO:0007669"/>
    <property type="project" value="TreeGrafter"/>
</dbReference>
<protein>
    <recommendedName>
        <fullName evidence="8">BING4 C-terminal domain-containing protein</fullName>
    </recommendedName>
</protein>
<dbReference type="InterPro" id="IPR015943">
    <property type="entry name" value="WD40/YVTN_repeat-like_dom_sf"/>
</dbReference>
<dbReference type="Pfam" id="PF08149">
    <property type="entry name" value="BING4CT"/>
    <property type="match status" value="1"/>
</dbReference>
<feature type="domain" description="BING4 C-terminal" evidence="8">
    <location>
        <begin position="383"/>
        <end position="462"/>
    </location>
</feature>
<keyword evidence="3 6" id="KW-0853">WD repeat</keyword>
<dbReference type="FunFam" id="2.130.10.10:FF:000378">
    <property type="entry name" value="U3 small nucleolar RNA-associated protein 7"/>
    <property type="match status" value="1"/>
</dbReference>
<feature type="region of interest" description="Disordered" evidence="7">
    <location>
        <begin position="1"/>
        <end position="50"/>
    </location>
</feature>
<dbReference type="InterPro" id="IPR036322">
    <property type="entry name" value="WD40_repeat_dom_sf"/>
</dbReference>
<name>A0A8K1C3X1_PYTOL</name>
<comment type="caution">
    <text evidence="9">The sequence shown here is derived from an EMBL/GenBank/DDBJ whole genome shotgun (WGS) entry which is preliminary data.</text>
</comment>
<feature type="compositionally biased region" description="Basic and acidic residues" evidence="7">
    <location>
        <begin position="528"/>
        <end position="538"/>
    </location>
</feature>
<evidence type="ECO:0000256" key="6">
    <source>
        <dbReference type="PROSITE-ProRule" id="PRU00221"/>
    </source>
</evidence>
<keyword evidence="10" id="KW-1185">Reference proteome</keyword>
<evidence type="ECO:0000313" key="9">
    <source>
        <dbReference type="EMBL" id="TMW55883.1"/>
    </source>
</evidence>
<dbReference type="GO" id="GO:0000462">
    <property type="term" value="P:maturation of SSU-rRNA from tricistronic rRNA transcript (SSU-rRNA, 5.8S rRNA, LSU-rRNA)"/>
    <property type="evidence" value="ECO:0007669"/>
    <property type="project" value="TreeGrafter"/>
</dbReference>